<organism evidence="2 3">
    <name type="scientific">Nelumbo nucifera</name>
    <name type="common">Sacred lotus</name>
    <dbReference type="NCBI Taxonomy" id="4432"/>
    <lineage>
        <taxon>Eukaryota</taxon>
        <taxon>Viridiplantae</taxon>
        <taxon>Streptophyta</taxon>
        <taxon>Embryophyta</taxon>
        <taxon>Tracheophyta</taxon>
        <taxon>Spermatophyta</taxon>
        <taxon>Magnoliopsida</taxon>
        <taxon>Proteales</taxon>
        <taxon>Nelumbonaceae</taxon>
        <taxon>Nelumbo</taxon>
    </lineage>
</organism>
<reference evidence="2 3" key="1">
    <citation type="journal article" date="2020" name="Mol. Biol. Evol.">
        <title>Distinct Expression and Methylation Patterns for Genes with Different Fates following a Single Whole-Genome Duplication in Flowering Plants.</title>
        <authorList>
            <person name="Shi T."/>
            <person name="Rahmani R.S."/>
            <person name="Gugger P.F."/>
            <person name="Wang M."/>
            <person name="Li H."/>
            <person name="Zhang Y."/>
            <person name="Li Z."/>
            <person name="Wang Q."/>
            <person name="Van de Peer Y."/>
            <person name="Marchal K."/>
            <person name="Chen J."/>
        </authorList>
    </citation>
    <scope>NUCLEOTIDE SEQUENCE [LARGE SCALE GENOMIC DNA]</scope>
    <source>
        <tissue evidence="2">Leaf</tissue>
    </source>
</reference>
<dbReference type="AlphaFoldDB" id="A0A822XSV8"/>
<evidence type="ECO:0000256" key="1">
    <source>
        <dbReference type="SAM" id="MobiDB-lite"/>
    </source>
</evidence>
<dbReference type="Proteomes" id="UP000607653">
    <property type="component" value="Unassembled WGS sequence"/>
</dbReference>
<evidence type="ECO:0000313" key="3">
    <source>
        <dbReference type="Proteomes" id="UP000607653"/>
    </source>
</evidence>
<dbReference type="EMBL" id="DUZY01000001">
    <property type="protein sequence ID" value="DAD22793.1"/>
    <property type="molecule type" value="Genomic_DNA"/>
</dbReference>
<feature type="region of interest" description="Disordered" evidence="1">
    <location>
        <begin position="53"/>
        <end position="72"/>
    </location>
</feature>
<evidence type="ECO:0000313" key="2">
    <source>
        <dbReference type="EMBL" id="DAD22793.1"/>
    </source>
</evidence>
<sequence length="126" mass="13338">MNTGTPVSCPHPPPGFNPSSSLVKGRVAGAIPGCGGVGLSGLRQPSTWISVKRRRRWRKKKKPEQPPVQVDEGEAVCLSKSQLSLEEGFRDGLPMVVGMVAHRVPTGASVSGLSSTTEAPVRRSIK</sequence>
<keyword evidence="3" id="KW-1185">Reference proteome</keyword>
<feature type="compositionally biased region" description="Basic residues" evidence="1">
    <location>
        <begin position="53"/>
        <end position="62"/>
    </location>
</feature>
<name>A0A822XSV8_NELNU</name>
<feature type="region of interest" description="Disordered" evidence="1">
    <location>
        <begin position="106"/>
        <end position="126"/>
    </location>
</feature>
<proteinExistence type="predicted"/>
<protein>
    <submittedName>
        <fullName evidence="2">Uncharacterized protein</fullName>
    </submittedName>
</protein>
<accession>A0A822XSV8</accession>
<comment type="caution">
    <text evidence="2">The sequence shown here is derived from an EMBL/GenBank/DDBJ whole genome shotgun (WGS) entry which is preliminary data.</text>
</comment>
<gene>
    <name evidence="2" type="ORF">HUJ06_024256</name>
</gene>
<feature type="compositionally biased region" description="Polar residues" evidence="1">
    <location>
        <begin position="108"/>
        <end position="118"/>
    </location>
</feature>